<name>A0ACD5H5T7_9CYAN</name>
<accession>A0ACD5H5T7</accession>
<sequence length="67" mass="7274">MGTPADRRKIATQRAEAIQKLLQAQGIAANRLQTSGTLELPPGISPTAPLHLSRCVRFEVILKPNTQ</sequence>
<gene>
    <name evidence="1" type="ORF">BH720_027360</name>
</gene>
<dbReference type="Proteomes" id="UP000095472">
    <property type="component" value="Chromosome"/>
</dbReference>
<evidence type="ECO:0000313" key="2">
    <source>
        <dbReference type="Proteomes" id="UP000095472"/>
    </source>
</evidence>
<evidence type="ECO:0000313" key="1">
    <source>
        <dbReference type="EMBL" id="XPM67291.1"/>
    </source>
</evidence>
<reference evidence="1 2" key="1">
    <citation type="journal article" date="2016" name="Genome Announc.">
        <title>Draft Genome Sequence of the Thermotolerant Cyanobacterium Desertifilum sp. IPPAS B-1220.</title>
        <authorList>
            <person name="Mironov K.S."/>
            <person name="Sinetova M.A."/>
            <person name="Bolatkhan K."/>
            <person name="Zayadan B.K."/>
            <person name="Ustinova V.V."/>
            <person name="Kupriyanova E.V."/>
            <person name="Skrypnik A.N."/>
            <person name="Gogoleva N.E."/>
            <person name="Gogolev Y.V."/>
            <person name="Los D.A."/>
        </authorList>
    </citation>
    <scope>NUCLEOTIDE SEQUENCE [LARGE SCALE GENOMIC DNA]</scope>
    <source>
        <strain evidence="1 2">IPPAS B-1220</strain>
    </source>
</reference>
<protein>
    <submittedName>
        <fullName evidence="1">Uncharacterized protein</fullName>
    </submittedName>
</protein>
<organism evidence="1 2">
    <name type="scientific">Desertifilum tharense IPPAS B-1220</name>
    <dbReference type="NCBI Taxonomy" id="1781255"/>
    <lineage>
        <taxon>Bacteria</taxon>
        <taxon>Bacillati</taxon>
        <taxon>Cyanobacteriota</taxon>
        <taxon>Cyanophyceae</taxon>
        <taxon>Desertifilales</taxon>
        <taxon>Desertifilaceae</taxon>
        <taxon>Desertifilum</taxon>
    </lineage>
</organism>
<proteinExistence type="predicted"/>
<dbReference type="EMBL" id="CP182909">
    <property type="protein sequence ID" value="XPM67291.1"/>
    <property type="molecule type" value="Genomic_DNA"/>
</dbReference>
<keyword evidence="2" id="KW-1185">Reference proteome</keyword>